<dbReference type="InterPro" id="IPR050190">
    <property type="entry name" value="UPF0213_domain"/>
</dbReference>
<evidence type="ECO:0000256" key="1">
    <source>
        <dbReference type="ARBA" id="ARBA00007435"/>
    </source>
</evidence>
<keyword evidence="4" id="KW-1185">Reference proteome</keyword>
<dbReference type="InterPro" id="IPR000305">
    <property type="entry name" value="GIY-YIG_endonuc"/>
</dbReference>
<dbReference type="OrthoDB" id="677560at2"/>
<sequence length="79" mass="9458">MWYYVYILEISNDKHYVGCTVNLKERFTRHKKGYVPATKSHLPAKLIWCCSFPDRYKAYDFERYLKSGSGRAFAIKHLF</sequence>
<organism evidence="3 4">
    <name type="scientific">Mucilaginibacter terrigena</name>
    <dbReference type="NCBI Taxonomy" id="2492395"/>
    <lineage>
        <taxon>Bacteria</taxon>
        <taxon>Pseudomonadati</taxon>
        <taxon>Bacteroidota</taxon>
        <taxon>Sphingobacteriia</taxon>
        <taxon>Sphingobacteriales</taxon>
        <taxon>Sphingobacteriaceae</taxon>
        <taxon>Mucilaginibacter</taxon>
    </lineage>
</organism>
<evidence type="ECO:0000259" key="2">
    <source>
        <dbReference type="PROSITE" id="PS50164"/>
    </source>
</evidence>
<name>A0A4Q5LQW1_9SPHI</name>
<accession>A0A4Q5LQW1</accession>
<dbReference type="AlphaFoldDB" id="A0A4Q5LQW1"/>
<dbReference type="SUPFAM" id="SSF82771">
    <property type="entry name" value="GIY-YIG endonuclease"/>
    <property type="match status" value="1"/>
</dbReference>
<dbReference type="PROSITE" id="PS50164">
    <property type="entry name" value="GIY_YIG"/>
    <property type="match status" value="1"/>
</dbReference>
<dbReference type="Proteomes" id="UP000293331">
    <property type="component" value="Unassembled WGS sequence"/>
</dbReference>
<comment type="similarity">
    <text evidence="1">Belongs to the UPF0213 family.</text>
</comment>
<proteinExistence type="inferred from homology"/>
<dbReference type="RefSeq" id="WP_129874628.1">
    <property type="nucleotide sequence ID" value="NZ_SEWG01000001.1"/>
</dbReference>
<comment type="caution">
    <text evidence="3">The sequence shown here is derived from an EMBL/GenBank/DDBJ whole genome shotgun (WGS) entry which is preliminary data.</text>
</comment>
<dbReference type="Gene3D" id="3.40.1440.10">
    <property type="entry name" value="GIY-YIG endonuclease"/>
    <property type="match status" value="1"/>
</dbReference>
<dbReference type="InterPro" id="IPR035901">
    <property type="entry name" value="GIY-YIG_endonuc_sf"/>
</dbReference>
<feature type="domain" description="GIY-YIG" evidence="2">
    <location>
        <begin position="1"/>
        <end position="75"/>
    </location>
</feature>
<dbReference type="PANTHER" id="PTHR34477:SF1">
    <property type="entry name" value="UPF0213 PROTEIN YHBQ"/>
    <property type="match status" value="1"/>
</dbReference>
<evidence type="ECO:0000313" key="3">
    <source>
        <dbReference type="EMBL" id="RYU91898.1"/>
    </source>
</evidence>
<dbReference type="EMBL" id="SEWG01000001">
    <property type="protein sequence ID" value="RYU91898.1"/>
    <property type="molecule type" value="Genomic_DNA"/>
</dbReference>
<dbReference type="PANTHER" id="PTHR34477">
    <property type="entry name" value="UPF0213 PROTEIN YHBQ"/>
    <property type="match status" value="1"/>
</dbReference>
<reference evidence="3 4" key="1">
    <citation type="submission" date="2019-02" db="EMBL/GenBank/DDBJ databases">
        <title>Bacterial novel species Mucilaginibacter sp. 17JY9-4 isolated from soil.</title>
        <authorList>
            <person name="Jung H.-Y."/>
        </authorList>
    </citation>
    <scope>NUCLEOTIDE SEQUENCE [LARGE SCALE GENOMIC DNA]</scope>
    <source>
        <strain evidence="3 4">17JY9-4</strain>
    </source>
</reference>
<protein>
    <submittedName>
        <fullName evidence="3">GIY-YIG nuclease family protein</fullName>
    </submittedName>
</protein>
<evidence type="ECO:0000313" key="4">
    <source>
        <dbReference type="Proteomes" id="UP000293331"/>
    </source>
</evidence>
<gene>
    <name evidence="3" type="ORF">EWM62_00190</name>
</gene>
<dbReference type="Pfam" id="PF01541">
    <property type="entry name" value="GIY-YIG"/>
    <property type="match status" value="1"/>
</dbReference>